<keyword evidence="5 6" id="KW-0539">Nucleus</keyword>
<dbReference type="Pfam" id="PF06203">
    <property type="entry name" value="CCT"/>
    <property type="match status" value="1"/>
</dbReference>
<evidence type="ECO:0000256" key="1">
    <source>
        <dbReference type="ARBA" id="ARBA00004123"/>
    </source>
</evidence>
<evidence type="ECO:0000313" key="9">
    <source>
        <dbReference type="EMBL" id="KAK9931895.1"/>
    </source>
</evidence>
<dbReference type="GO" id="GO:0009909">
    <property type="term" value="P:regulation of flower development"/>
    <property type="evidence" value="ECO:0007669"/>
    <property type="project" value="InterPro"/>
</dbReference>
<evidence type="ECO:0000256" key="3">
    <source>
        <dbReference type="ARBA" id="ARBA00022771"/>
    </source>
</evidence>
<dbReference type="PANTHER" id="PTHR31319:SF53">
    <property type="entry name" value="ZINC FINGER PROTEIN CONSTANS-LIKE 5"/>
    <property type="match status" value="1"/>
</dbReference>
<evidence type="ECO:0000256" key="5">
    <source>
        <dbReference type="ARBA" id="ARBA00023242"/>
    </source>
</evidence>
<feature type="region of interest" description="Disordered" evidence="7">
    <location>
        <begin position="101"/>
        <end position="120"/>
    </location>
</feature>
<reference evidence="9 10" key="1">
    <citation type="journal article" date="2023" name="G3 (Bethesda)">
        <title>A chromosome-length genome assembly and annotation of blackberry (Rubus argutus, cv. 'Hillquist').</title>
        <authorList>
            <person name="Bruna T."/>
            <person name="Aryal R."/>
            <person name="Dudchenko O."/>
            <person name="Sargent D.J."/>
            <person name="Mead D."/>
            <person name="Buti M."/>
            <person name="Cavallini A."/>
            <person name="Hytonen T."/>
            <person name="Andres J."/>
            <person name="Pham M."/>
            <person name="Weisz D."/>
            <person name="Mascagni F."/>
            <person name="Usai G."/>
            <person name="Natali L."/>
            <person name="Bassil N."/>
            <person name="Fernandez G.E."/>
            <person name="Lomsadze A."/>
            <person name="Armour M."/>
            <person name="Olukolu B."/>
            <person name="Poorten T."/>
            <person name="Britton C."/>
            <person name="Davik J."/>
            <person name="Ashrafi H."/>
            <person name="Aiden E.L."/>
            <person name="Borodovsky M."/>
            <person name="Worthington M."/>
        </authorList>
    </citation>
    <scope>NUCLEOTIDE SEQUENCE [LARGE SCALE GENOMIC DNA]</scope>
    <source>
        <strain evidence="9">PI 553951</strain>
    </source>
</reference>
<dbReference type="CDD" id="cd19821">
    <property type="entry name" value="Bbox1_BBX-like"/>
    <property type="match status" value="1"/>
</dbReference>
<evidence type="ECO:0000256" key="6">
    <source>
        <dbReference type="PROSITE-ProRule" id="PRU00357"/>
    </source>
</evidence>
<evidence type="ECO:0000256" key="2">
    <source>
        <dbReference type="ARBA" id="ARBA00022723"/>
    </source>
</evidence>
<comment type="subcellular location">
    <subcellularLocation>
        <location evidence="1 6">Nucleus</location>
    </subcellularLocation>
</comment>
<keyword evidence="3" id="KW-0863">Zinc-finger</keyword>
<name>A0AAW1X526_RUBAR</name>
<dbReference type="InterPro" id="IPR010402">
    <property type="entry name" value="CCT_domain"/>
</dbReference>
<proteinExistence type="predicted"/>
<dbReference type="GO" id="GO:0003700">
    <property type="term" value="F:DNA-binding transcription factor activity"/>
    <property type="evidence" value="ECO:0007669"/>
    <property type="project" value="TreeGrafter"/>
</dbReference>
<feature type="domain" description="CCT" evidence="8">
    <location>
        <begin position="202"/>
        <end position="244"/>
    </location>
</feature>
<dbReference type="PROSITE" id="PS51017">
    <property type="entry name" value="CCT"/>
    <property type="match status" value="1"/>
</dbReference>
<keyword evidence="2" id="KW-0479">Metal-binding</keyword>
<organism evidence="9 10">
    <name type="scientific">Rubus argutus</name>
    <name type="common">Southern blackberry</name>
    <dbReference type="NCBI Taxonomy" id="59490"/>
    <lineage>
        <taxon>Eukaryota</taxon>
        <taxon>Viridiplantae</taxon>
        <taxon>Streptophyta</taxon>
        <taxon>Embryophyta</taxon>
        <taxon>Tracheophyta</taxon>
        <taxon>Spermatophyta</taxon>
        <taxon>Magnoliopsida</taxon>
        <taxon>eudicotyledons</taxon>
        <taxon>Gunneridae</taxon>
        <taxon>Pentapetalae</taxon>
        <taxon>rosids</taxon>
        <taxon>fabids</taxon>
        <taxon>Rosales</taxon>
        <taxon>Rosaceae</taxon>
        <taxon>Rosoideae</taxon>
        <taxon>Rosoideae incertae sedis</taxon>
        <taxon>Rubus</taxon>
    </lineage>
</organism>
<keyword evidence="4" id="KW-0862">Zinc</keyword>
<evidence type="ECO:0000313" key="10">
    <source>
        <dbReference type="Proteomes" id="UP001457282"/>
    </source>
</evidence>
<evidence type="ECO:0000256" key="4">
    <source>
        <dbReference type="ARBA" id="ARBA00022833"/>
    </source>
</evidence>
<dbReference type="GO" id="GO:0005634">
    <property type="term" value="C:nucleus"/>
    <property type="evidence" value="ECO:0007669"/>
    <property type="project" value="UniProtKB-SubCell"/>
</dbReference>
<evidence type="ECO:0000256" key="7">
    <source>
        <dbReference type="SAM" id="MobiDB-lite"/>
    </source>
</evidence>
<sequence length="275" mass="30461">MTKVRVGGLVCHCRSSESLGQKHSIALSPQLTTTYWKWEFKSRLEPPGADTKPCDTCKSSPAAVFCRADSSYLLSSLRLQDPLRQQTRVAPPARVDVRGLRASSCGPSRARPTPPLSVSTCDADIHSANPLARRHERVPVEPFLDSAEVSSSSLDVGVVPDGNSLSDISYPFVRNVSHNSIEPGVPVSATASQATQLCGVDREARVMRYREKRKNRKFQKTIRYASRKAYAETRPRIKGRFAKRTETETDVMDRFYSSATGTYMTDAQYGVVPTF</sequence>
<protein>
    <recommendedName>
        <fullName evidence="8">CCT domain-containing protein</fullName>
    </recommendedName>
</protein>
<keyword evidence="10" id="KW-1185">Reference proteome</keyword>
<dbReference type="EMBL" id="JBEDUW010000004">
    <property type="protein sequence ID" value="KAK9931895.1"/>
    <property type="molecule type" value="Genomic_DNA"/>
</dbReference>
<dbReference type="AlphaFoldDB" id="A0AAW1X526"/>
<evidence type="ECO:0000259" key="8">
    <source>
        <dbReference type="PROSITE" id="PS51017"/>
    </source>
</evidence>
<dbReference type="InterPro" id="IPR049808">
    <property type="entry name" value="CONSTANS-like_Bbox1"/>
</dbReference>
<dbReference type="InterPro" id="IPR045281">
    <property type="entry name" value="CONSTANS-like"/>
</dbReference>
<gene>
    <name evidence="9" type="ORF">M0R45_019151</name>
</gene>
<comment type="caution">
    <text evidence="9">The sequence shown here is derived from an EMBL/GenBank/DDBJ whole genome shotgun (WGS) entry which is preliminary data.</text>
</comment>
<dbReference type="PANTHER" id="PTHR31319">
    <property type="entry name" value="ZINC FINGER PROTEIN CONSTANS-LIKE 4"/>
    <property type="match status" value="1"/>
</dbReference>
<dbReference type="Proteomes" id="UP001457282">
    <property type="component" value="Unassembled WGS sequence"/>
</dbReference>
<accession>A0AAW1X526</accession>
<dbReference type="GO" id="GO:0008270">
    <property type="term" value="F:zinc ion binding"/>
    <property type="evidence" value="ECO:0007669"/>
    <property type="project" value="UniProtKB-KW"/>
</dbReference>